<dbReference type="Proteomes" id="UP000807159">
    <property type="component" value="Chromosome 2"/>
</dbReference>
<organism evidence="2 3">
    <name type="scientific">Populus deltoides</name>
    <name type="common">Eastern poplar</name>
    <name type="synonym">Eastern cottonwood</name>
    <dbReference type="NCBI Taxonomy" id="3696"/>
    <lineage>
        <taxon>Eukaryota</taxon>
        <taxon>Viridiplantae</taxon>
        <taxon>Streptophyta</taxon>
        <taxon>Embryophyta</taxon>
        <taxon>Tracheophyta</taxon>
        <taxon>Spermatophyta</taxon>
        <taxon>Magnoliopsida</taxon>
        <taxon>eudicotyledons</taxon>
        <taxon>Gunneridae</taxon>
        <taxon>Pentapetalae</taxon>
        <taxon>rosids</taxon>
        <taxon>fabids</taxon>
        <taxon>Malpighiales</taxon>
        <taxon>Salicaceae</taxon>
        <taxon>Saliceae</taxon>
        <taxon>Populus</taxon>
    </lineage>
</organism>
<evidence type="ECO:0000256" key="1">
    <source>
        <dbReference type="SAM" id="MobiDB-lite"/>
    </source>
</evidence>
<accession>A0A8T2ZH87</accession>
<evidence type="ECO:0000313" key="3">
    <source>
        <dbReference type="Proteomes" id="UP000807159"/>
    </source>
</evidence>
<dbReference type="AlphaFoldDB" id="A0A8T2ZH87"/>
<feature type="compositionally biased region" description="Polar residues" evidence="1">
    <location>
        <begin position="143"/>
        <end position="165"/>
    </location>
</feature>
<reference evidence="2" key="1">
    <citation type="journal article" date="2021" name="J. Hered.">
        <title>Genome Assembly of Salicaceae Populus deltoides (Eastern Cottonwood) I-69 Based on Nanopore Sequencing and Hi-C Technologies.</title>
        <authorList>
            <person name="Bai S."/>
            <person name="Wu H."/>
            <person name="Zhang J."/>
            <person name="Pan Z."/>
            <person name="Zhao W."/>
            <person name="Li Z."/>
            <person name="Tong C."/>
        </authorList>
    </citation>
    <scope>NUCLEOTIDE SEQUENCE</scope>
    <source>
        <tissue evidence="2">Leaf</tissue>
    </source>
</reference>
<feature type="region of interest" description="Disordered" evidence="1">
    <location>
        <begin position="1"/>
        <end position="21"/>
    </location>
</feature>
<gene>
    <name evidence="2" type="ORF">H0E87_005053</name>
</gene>
<feature type="region of interest" description="Disordered" evidence="1">
    <location>
        <begin position="113"/>
        <end position="165"/>
    </location>
</feature>
<comment type="caution">
    <text evidence="2">The sequence shown here is derived from an EMBL/GenBank/DDBJ whole genome shotgun (WGS) entry which is preliminary data.</text>
</comment>
<feature type="compositionally biased region" description="Polar residues" evidence="1">
    <location>
        <begin position="38"/>
        <end position="55"/>
    </location>
</feature>
<name>A0A8T2ZH87_POPDE</name>
<dbReference type="EMBL" id="JACEGQ020000002">
    <property type="protein sequence ID" value="KAH8516944.1"/>
    <property type="molecule type" value="Genomic_DNA"/>
</dbReference>
<evidence type="ECO:0000313" key="2">
    <source>
        <dbReference type="EMBL" id="KAH8516944.1"/>
    </source>
</evidence>
<feature type="region of interest" description="Disordered" evidence="1">
    <location>
        <begin position="35"/>
        <end position="55"/>
    </location>
</feature>
<protein>
    <submittedName>
        <fullName evidence="2">Uncharacterized protein</fullName>
    </submittedName>
</protein>
<keyword evidence="3" id="KW-1185">Reference proteome</keyword>
<proteinExistence type="predicted"/>
<feature type="compositionally biased region" description="Basic and acidic residues" evidence="1">
    <location>
        <begin position="131"/>
        <end position="141"/>
    </location>
</feature>
<sequence length="165" mass="18073">MASPDGHVQPDQYIPSSQSSQFVLNDYETPVHRILLSDNPSSSNTPPAPQHTQGVGTLVCSRQHIDIETTFSLLSNIVQTESNDISATRLSNPPQSTALASFHCSDVVSSHESEGFSEQTLHHPKPLNTDSSKEPLYKDDDTPTPQLSKKQHLSVSSSEKVSIYF</sequence>